<organism evidence="2 3">
    <name type="scientific">Apiospora hydei</name>
    <dbReference type="NCBI Taxonomy" id="1337664"/>
    <lineage>
        <taxon>Eukaryota</taxon>
        <taxon>Fungi</taxon>
        <taxon>Dikarya</taxon>
        <taxon>Ascomycota</taxon>
        <taxon>Pezizomycotina</taxon>
        <taxon>Sordariomycetes</taxon>
        <taxon>Xylariomycetidae</taxon>
        <taxon>Amphisphaeriales</taxon>
        <taxon>Apiosporaceae</taxon>
        <taxon>Apiospora</taxon>
    </lineage>
</organism>
<protein>
    <recommendedName>
        <fullName evidence="4">Protein kinase domain-containing protein</fullName>
    </recommendedName>
</protein>
<dbReference type="EMBL" id="JAQQWN010000004">
    <property type="protein sequence ID" value="KAK8087676.1"/>
    <property type="molecule type" value="Genomic_DNA"/>
</dbReference>
<feature type="compositionally biased region" description="Basic and acidic residues" evidence="1">
    <location>
        <begin position="9"/>
        <end position="26"/>
    </location>
</feature>
<evidence type="ECO:0000313" key="2">
    <source>
        <dbReference type="EMBL" id="KAK8087676.1"/>
    </source>
</evidence>
<reference evidence="2 3" key="1">
    <citation type="submission" date="2023-01" db="EMBL/GenBank/DDBJ databases">
        <title>Analysis of 21 Apiospora genomes using comparative genomics revels a genus with tremendous synthesis potential of carbohydrate active enzymes and secondary metabolites.</title>
        <authorList>
            <person name="Sorensen T."/>
        </authorList>
    </citation>
    <scope>NUCLEOTIDE SEQUENCE [LARGE SCALE GENOMIC DNA]</scope>
    <source>
        <strain evidence="2 3">CBS 114990</strain>
    </source>
</reference>
<feature type="region of interest" description="Disordered" evidence="1">
    <location>
        <begin position="1"/>
        <end position="60"/>
    </location>
</feature>
<feature type="compositionally biased region" description="Low complexity" evidence="1">
    <location>
        <begin position="28"/>
        <end position="41"/>
    </location>
</feature>
<comment type="caution">
    <text evidence="2">The sequence shown here is derived from an EMBL/GenBank/DDBJ whole genome shotgun (WGS) entry which is preliminary data.</text>
</comment>
<feature type="compositionally biased region" description="Basic and acidic residues" evidence="1">
    <location>
        <begin position="507"/>
        <end position="516"/>
    </location>
</feature>
<accession>A0ABR1WX03</accession>
<evidence type="ECO:0008006" key="4">
    <source>
        <dbReference type="Google" id="ProtNLM"/>
    </source>
</evidence>
<gene>
    <name evidence="2" type="ORF">PG997_002637</name>
</gene>
<name>A0ABR1WX03_9PEZI</name>
<dbReference type="Proteomes" id="UP001433268">
    <property type="component" value="Unassembled WGS sequence"/>
</dbReference>
<feature type="compositionally biased region" description="Acidic residues" evidence="1">
    <location>
        <begin position="171"/>
        <end position="190"/>
    </location>
</feature>
<proteinExistence type="predicted"/>
<dbReference type="GeneID" id="92040012"/>
<dbReference type="RefSeq" id="XP_066670570.1">
    <property type="nucleotide sequence ID" value="XM_066806952.1"/>
</dbReference>
<sequence>MNVVGVPRYCDRFAPEPRRHPPREESPPSDGNAPNPAAAAGVTNRLTTPVLEDSTSNEDGARRVLFSNKSTASTQSRNRADRLRTLEQRIKQVFERRWPGFEYRFVRVLRTGAAGQTWLLRYKSGQFRDGGWARMVLKTPQQNVEVDRAGKTVNVGFGVPAEEGGGGGGGDEVDDWGDEEDRGDEDDEEGGGSPFAGASKRRKNEKRFEKENKERFDVQLFKNAPHIVNGLYFLEDPMKDILRTPGSSGWEGPRKGDDWLYLEYLEHGTLLQFVDACIESQLYQIPNRMAWRFFLCPHDLSVMLKLVDFGAWETSEGPNRNIFDIACLMVELIFMIPDGASKVFQAGPKQVPAVPLGQPLLTQPAGTRPNIQMIESYAEFLYLNPYQSAHFQPGGMLAGIDPRLHAHRQSVLDPDLKNLLTQCLASNDRLKPPLPVLLAWAQTFAAQRTPEAYRDWWEQSRRTTQPGLSVDTSIYQLWGETDDGLQQVIQTCIFDATAAKEAKDAERDAALQRQRGDGGTPEAPESAARYQRVKSASTGRIVRRRENTRQFYSR</sequence>
<feature type="region of interest" description="Disordered" evidence="1">
    <location>
        <begin position="507"/>
        <end position="539"/>
    </location>
</feature>
<evidence type="ECO:0000256" key="1">
    <source>
        <dbReference type="SAM" id="MobiDB-lite"/>
    </source>
</evidence>
<evidence type="ECO:0000313" key="3">
    <source>
        <dbReference type="Proteomes" id="UP001433268"/>
    </source>
</evidence>
<feature type="region of interest" description="Disordered" evidence="1">
    <location>
        <begin position="155"/>
        <end position="208"/>
    </location>
</feature>
<keyword evidence="3" id="KW-1185">Reference proteome</keyword>